<gene>
    <name evidence="2" type="ORF">GNY06_07190</name>
</gene>
<organism evidence="2 3">
    <name type="scientific">Elizabethkingia argenteiflava</name>
    <dbReference type="NCBI Taxonomy" id="2681556"/>
    <lineage>
        <taxon>Bacteria</taxon>
        <taxon>Pseudomonadati</taxon>
        <taxon>Bacteroidota</taxon>
        <taxon>Flavobacteriia</taxon>
        <taxon>Flavobacteriales</taxon>
        <taxon>Weeksellaceae</taxon>
        <taxon>Elizabethkingia</taxon>
    </lineage>
</organism>
<dbReference type="Pfam" id="PF20251">
    <property type="entry name" value="Big_14"/>
    <property type="match status" value="1"/>
</dbReference>
<evidence type="ECO:0000313" key="2">
    <source>
        <dbReference type="EMBL" id="NAW51168.1"/>
    </source>
</evidence>
<proteinExistence type="predicted"/>
<keyword evidence="3" id="KW-1185">Reference proteome</keyword>
<evidence type="ECO:0000313" key="3">
    <source>
        <dbReference type="Proteomes" id="UP000553459"/>
    </source>
</evidence>
<comment type="caution">
    <text evidence="2">The sequence shown here is derived from an EMBL/GenBank/DDBJ whole genome shotgun (WGS) entry which is preliminary data.</text>
</comment>
<dbReference type="Proteomes" id="UP000553459">
    <property type="component" value="Unassembled WGS sequence"/>
</dbReference>
<protein>
    <recommendedName>
        <fullName evidence="1">Bacterial Ig-like domain-containing protein</fullName>
    </recommendedName>
</protein>
<dbReference type="EMBL" id="JAAABJ010000509">
    <property type="protein sequence ID" value="NAW51168.1"/>
    <property type="molecule type" value="Genomic_DNA"/>
</dbReference>
<accession>A0A845PXT5</accession>
<dbReference type="RefSeq" id="WP_166519453.1">
    <property type="nucleotide sequence ID" value="NZ_JAAABJ010000509.1"/>
</dbReference>
<name>A0A845PXT5_9FLAO</name>
<feature type="domain" description="Bacterial Ig-like" evidence="1">
    <location>
        <begin position="108"/>
        <end position="187"/>
    </location>
</feature>
<reference evidence="2 3" key="1">
    <citation type="submission" date="2019-11" db="EMBL/GenBank/DDBJ databases">
        <title>Characterization of Elizabethkingia argenteiflava sp. nov., isolated from inner surface of Soybean Pods.</title>
        <authorList>
            <person name="Mo S."/>
        </authorList>
    </citation>
    <scope>NUCLEOTIDE SEQUENCE [LARGE SCALE GENOMIC DNA]</scope>
    <source>
        <strain evidence="2 3">YB22</strain>
    </source>
</reference>
<sequence length="206" mass="23524">MKIAIGIGLLMMIFCTTDFENLTWYHNIRISDCENDPDHADNIRVSIGMSPQVFYVSKKRVDYPLLLKMLNLSFKEGKKLNLGIENKTHQIQQINDVQAWMNIYLPDSEAATSAFYTIENHSSGVILLEEGFIIQKRTDSGWIKISLKNANSPKSVKYKLGPGRSQRFPYPDAEYPKEAGLYRILKKGWLARGEAPFILTAEFSRS</sequence>
<evidence type="ECO:0000259" key="1">
    <source>
        <dbReference type="Pfam" id="PF20251"/>
    </source>
</evidence>
<dbReference type="InterPro" id="IPR046878">
    <property type="entry name" value="Big_14"/>
</dbReference>
<dbReference type="AlphaFoldDB" id="A0A845PXT5"/>